<dbReference type="InterPro" id="IPR023753">
    <property type="entry name" value="FAD/NAD-binding_dom"/>
</dbReference>
<dbReference type="PANTHER" id="PTHR22912:SF217">
    <property type="entry name" value="DIHYDROLIPOYL DEHYDROGENASE"/>
    <property type="match status" value="1"/>
</dbReference>
<evidence type="ECO:0000256" key="3">
    <source>
        <dbReference type="ARBA" id="ARBA00022630"/>
    </source>
</evidence>
<comment type="similarity">
    <text evidence="2">Belongs to the class-I pyridine nucleotide-disulfide oxidoreductase family.</text>
</comment>
<evidence type="ECO:0000256" key="4">
    <source>
        <dbReference type="ARBA" id="ARBA00022827"/>
    </source>
</evidence>
<gene>
    <name evidence="11" type="ORF">MNBD_GAMMA07-2097</name>
</gene>
<keyword evidence="8" id="KW-0676">Redox-active center</keyword>
<dbReference type="InterPro" id="IPR016156">
    <property type="entry name" value="FAD/NAD-linked_Rdtase_dimer_sf"/>
</dbReference>
<dbReference type="EC" id="1.8.1.4" evidence="11"/>
<keyword evidence="5 11" id="KW-0560">Oxidoreductase</keyword>
<dbReference type="PROSITE" id="PS00076">
    <property type="entry name" value="PYRIDINE_REDOX_1"/>
    <property type="match status" value="1"/>
</dbReference>
<dbReference type="InterPro" id="IPR036188">
    <property type="entry name" value="FAD/NAD-bd_sf"/>
</dbReference>
<evidence type="ECO:0000256" key="8">
    <source>
        <dbReference type="ARBA" id="ARBA00023284"/>
    </source>
</evidence>
<dbReference type="GO" id="GO:0004148">
    <property type="term" value="F:dihydrolipoyl dehydrogenase (NADH) activity"/>
    <property type="evidence" value="ECO:0007669"/>
    <property type="project" value="UniProtKB-EC"/>
</dbReference>
<keyword evidence="6" id="KW-0520">NAD</keyword>
<dbReference type="EMBL" id="UOFF01000287">
    <property type="protein sequence ID" value="VAW56835.1"/>
    <property type="molecule type" value="Genomic_DNA"/>
</dbReference>
<dbReference type="Pfam" id="PF07992">
    <property type="entry name" value="Pyr_redox_2"/>
    <property type="match status" value="1"/>
</dbReference>
<evidence type="ECO:0000259" key="9">
    <source>
        <dbReference type="Pfam" id="PF02852"/>
    </source>
</evidence>
<dbReference type="AlphaFoldDB" id="A0A3B0WLT2"/>
<dbReference type="GO" id="GO:0050660">
    <property type="term" value="F:flavin adenine dinucleotide binding"/>
    <property type="evidence" value="ECO:0007669"/>
    <property type="project" value="TreeGrafter"/>
</dbReference>
<evidence type="ECO:0000259" key="10">
    <source>
        <dbReference type="Pfam" id="PF07992"/>
    </source>
</evidence>
<protein>
    <submittedName>
        <fullName evidence="11">Dihydrolipoamide dehydrogenase</fullName>
        <ecNumber evidence="11">1.8.1.4</ecNumber>
    </submittedName>
</protein>
<proteinExistence type="inferred from homology"/>
<keyword evidence="4" id="KW-0274">FAD</keyword>
<evidence type="ECO:0000256" key="2">
    <source>
        <dbReference type="ARBA" id="ARBA00007532"/>
    </source>
</evidence>
<dbReference type="Gene3D" id="3.30.390.30">
    <property type="match status" value="1"/>
</dbReference>
<evidence type="ECO:0000256" key="7">
    <source>
        <dbReference type="ARBA" id="ARBA00023157"/>
    </source>
</evidence>
<dbReference type="InterPro" id="IPR004099">
    <property type="entry name" value="Pyr_nucl-diS_OxRdtase_dimer"/>
</dbReference>
<dbReference type="Pfam" id="PF02852">
    <property type="entry name" value="Pyr_redox_dim"/>
    <property type="match status" value="1"/>
</dbReference>
<dbReference type="Gene3D" id="3.50.50.60">
    <property type="entry name" value="FAD/NAD(P)-binding domain"/>
    <property type="match status" value="2"/>
</dbReference>
<dbReference type="PANTHER" id="PTHR22912">
    <property type="entry name" value="DISULFIDE OXIDOREDUCTASE"/>
    <property type="match status" value="1"/>
</dbReference>
<accession>A0A3B0WLT2</accession>
<organism evidence="11">
    <name type="scientific">hydrothermal vent metagenome</name>
    <dbReference type="NCBI Taxonomy" id="652676"/>
    <lineage>
        <taxon>unclassified sequences</taxon>
        <taxon>metagenomes</taxon>
        <taxon>ecological metagenomes</taxon>
    </lineage>
</organism>
<sequence>MTIQQVEFLVIGGGPGGTPAAMALASAGKSVMLVEKGQGLGGTCLFEGCIPSKIFRESARRLRELKEAEQFGLCLPSHDVTVNWSAVLERKRSILQQRSEAALHKSKQLPTLKTVFGVCELLCSSSAIIEMDSGDKLEVHFEKAILSTGSVPFVPPIKGSDHPRVHNSESILNIDHIPKCLVIIGGGPIGVELGQVFNTLGSEVSILEAAPHILGPVDEELASRLQQRMSDDSIDIITACNIRAILTTGHSVFVEYNINGGEEQHKIADTVLMVTGRRPNVEGLGLKNTRVLHDVHGITVNDTLETDEAGIYAVGDVIGQPMFAHWATAQGLALARHLLKQPVKFPTIETNSAVIFSEPEIGIAGLTEQQAKQTGLNVQVARYDFKQDARAQIAGGADGLMKIIFDVDSRRVVGVHIMVEGAGELMGEAALLIKSGIPIEAVAAAIHPHPTLTESFVMAVRKVMAQANSQIAK</sequence>
<feature type="domain" description="Pyridine nucleotide-disulphide oxidoreductase dimerisation" evidence="9">
    <location>
        <begin position="353"/>
        <end position="459"/>
    </location>
</feature>
<dbReference type="FunFam" id="3.30.390.30:FF:000001">
    <property type="entry name" value="Dihydrolipoyl dehydrogenase"/>
    <property type="match status" value="1"/>
</dbReference>
<dbReference type="InterPro" id="IPR050151">
    <property type="entry name" value="Class-I_Pyr_Nuc-Dis_Oxidored"/>
</dbReference>
<feature type="domain" description="FAD/NAD(P)-binding" evidence="10">
    <location>
        <begin position="9"/>
        <end position="331"/>
    </location>
</feature>
<dbReference type="PRINTS" id="PR00368">
    <property type="entry name" value="FADPNR"/>
</dbReference>
<name>A0A3B0WLT2_9ZZZZ</name>
<evidence type="ECO:0000256" key="5">
    <source>
        <dbReference type="ARBA" id="ARBA00023002"/>
    </source>
</evidence>
<dbReference type="SUPFAM" id="SSF55424">
    <property type="entry name" value="FAD/NAD-linked reductases, dimerisation (C-terminal) domain"/>
    <property type="match status" value="1"/>
</dbReference>
<keyword evidence="3" id="KW-0285">Flavoprotein</keyword>
<comment type="cofactor">
    <cofactor evidence="1">
        <name>FAD</name>
        <dbReference type="ChEBI" id="CHEBI:57692"/>
    </cofactor>
</comment>
<dbReference type="PIRSF" id="PIRSF000350">
    <property type="entry name" value="Mercury_reductase_MerA"/>
    <property type="match status" value="1"/>
</dbReference>
<evidence type="ECO:0000256" key="6">
    <source>
        <dbReference type="ARBA" id="ARBA00023027"/>
    </source>
</evidence>
<dbReference type="GO" id="GO:0006103">
    <property type="term" value="P:2-oxoglutarate metabolic process"/>
    <property type="evidence" value="ECO:0007669"/>
    <property type="project" value="TreeGrafter"/>
</dbReference>
<dbReference type="SUPFAM" id="SSF51905">
    <property type="entry name" value="FAD/NAD(P)-binding domain"/>
    <property type="match status" value="1"/>
</dbReference>
<evidence type="ECO:0000313" key="11">
    <source>
        <dbReference type="EMBL" id="VAW56835.1"/>
    </source>
</evidence>
<dbReference type="InterPro" id="IPR001100">
    <property type="entry name" value="Pyr_nuc-diS_OxRdtase"/>
</dbReference>
<dbReference type="InterPro" id="IPR012999">
    <property type="entry name" value="Pyr_OxRdtase_I_AS"/>
</dbReference>
<dbReference type="PRINTS" id="PR00411">
    <property type="entry name" value="PNDRDTASEI"/>
</dbReference>
<reference evidence="11" key="1">
    <citation type="submission" date="2018-06" db="EMBL/GenBank/DDBJ databases">
        <authorList>
            <person name="Zhirakovskaya E."/>
        </authorList>
    </citation>
    <scope>NUCLEOTIDE SEQUENCE</scope>
</reference>
<keyword evidence="7" id="KW-1015">Disulfide bond</keyword>
<evidence type="ECO:0000256" key="1">
    <source>
        <dbReference type="ARBA" id="ARBA00001974"/>
    </source>
</evidence>